<protein>
    <submittedName>
        <fullName evidence="2">Uncharacterized protein</fullName>
    </submittedName>
</protein>
<comment type="caution">
    <text evidence="2">The sequence shown here is derived from an EMBL/GenBank/DDBJ whole genome shotgun (WGS) entry which is preliminary data.</text>
</comment>
<evidence type="ECO:0000313" key="2">
    <source>
        <dbReference type="EMBL" id="KAJ3561295.1"/>
    </source>
</evidence>
<evidence type="ECO:0000256" key="1">
    <source>
        <dbReference type="SAM" id="MobiDB-lite"/>
    </source>
</evidence>
<evidence type="ECO:0000313" key="3">
    <source>
        <dbReference type="Proteomes" id="UP001213000"/>
    </source>
</evidence>
<proteinExistence type="predicted"/>
<feature type="compositionally biased region" description="Polar residues" evidence="1">
    <location>
        <begin position="224"/>
        <end position="238"/>
    </location>
</feature>
<reference evidence="2" key="1">
    <citation type="submission" date="2022-07" db="EMBL/GenBank/DDBJ databases">
        <title>Genome Sequence of Leucocoprinus birnbaumii.</title>
        <authorList>
            <person name="Buettner E."/>
        </authorList>
    </citation>
    <scope>NUCLEOTIDE SEQUENCE</scope>
    <source>
        <strain evidence="2">VT141</strain>
    </source>
</reference>
<dbReference type="EMBL" id="JANIEX010001025">
    <property type="protein sequence ID" value="KAJ3561295.1"/>
    <property type="molecule type" value="Genomic_DNA"/>
</dbReference>
<dbReference type="Proteomes" id="UP001213000">
    <property type="component" value="Unassembled WGS sequence"/>
</dbReference>
<sequence>MSTEVAFCLAMQRIFKAGMKCTAFKGTHAFISDIEEDALLETGHTELSPDQAPLIPTENILLNEDEETPEPGPHKDSSLFKMLEFPHVDDPNLTRLISPSADNLLLGMDSESEDDSLVNTGSQPQKTGFGDIINIDLDDSDEDDFQGTAPVRTVKSPAASLGKKIPAHPIPRPTIESVLGINDSSLDEHITIYVADIDHKLPPKADYMHLLDQRSSLDALASHDVQQTRSGDTGNSQEKGYDHHMPYPGHKWTRAAPSTDPLVVDSSPFQASLSVNQVHLAQRFDFDEMATDLEVDDGGFDLMEGHSTELEEELRGADPNTSNLSIHSNLNPPGHAPNPEDFLDVLSEELWSDEELYMDGRRDRGLPPKLNSRDCIIDDGMITDLPIVQSIEEHILGDEDFILVAEGPGPRSNNDGVRSLASKLSQIDFILVDESEAGGCVNTEDETGFIELIT</sequence>
<dbReference type="AlphaFoldDB" id="A0AAD5VIV6"/>
<keyword evidence="3" id="KW-1185">Reference proteome</keyword>
<accession>A0AAD5VIV6</accession>
<name>A0AAD5VIV6_9AGAR</name>
<feature type="region of interest" description="Disordered" evidence="1">
    <location>
        <begin position="223"/>
        <end position="242"/>
    </location>
</feature>
<organism evidence="2 3">
    <name type="scientific">Leucocoprinus birnbaumii</name>
    <dbReference type="NCBI Taxonomy" id="56174"/>
    <lineage>
        <taxon>Eukaryota</taxon>
        <taxon>Fungi</taxon>
        <taxon>Dikarya</taxon>
        <taxon>Basidiomycota</taxon>
        <taxon>Agaricomycotina</taxon>
        <taxon>Agaricomycetes</taxon>
        <taxon>Agaricomycetidae</taxon>
        <taxon>Agaricales</taxon>
        <taxon>Agaricineae</taxon>
        <taxon>Agaricaceae</taxon>
        <taxon>Leucocoprinus</taxon>
    </lineage>
</organism>
<gene>
    <name evidence="2" type="ORF">NP233_g10280</name>
</gene>